<proteinExistence type="predicted"/>
<name>A0AA41X8D2_9BACI</name>
<sequence>MDWIVKDIQLYEQAREYVDTAVVPLIPVSLGADVQSIVQKGEYISVLTRELEHEYRGRLLRLPEFSYMTVHAEAEQQRLRDWTDHLLESGMRHVVYVTSDYSWKEADLPKGTLFWLPALPIEQLDSKAKREVIHSQIREMMTILTKKWEKTE</sequence>
<dbReference type="Pfam" id="PF10673">
    <property type="entry name" value="DUF2487"/>
    <property type="match status" value="1"/>
</dbReference>
<dbReference type="RefSeq" id="WP_254758681.1">
    <property type="nucleotide sequence ID" value="NZ_JANCLT010000004.1"/>
</dbReference>
<dbReference type="EMBL" id="JANCLT010000004">
    <property type="protein sequence ID" value="MCP8968765.1"/>
    <property type="molecule type" value="Genomic_DNA"/>
</dbReference>
<comment type="caution">
    <text evidence="1">The sequence shown here is derived from an EMBL/GenBank/DDBJ whole genome shotgun (WGS) entry which is preliminary data.</text>
</comment>
<keyword evidence="2" id="KW-1185">Reference proteome</keyword>
<gene>
    <name evidence="1" type="ORF">NK662_09460</name>
</gene>
<evidence type="ECO:0000313" key="2">
    <source>
        <dbReference type="Proteomes" id="UP001156102"/>
    </source>
</evidence>
<dbReference type="Proteomes" id="UP001156102">
    <property type="component" value="Unassembled WGS sequence"/>
</dbReference>
<dbReference type="AlphaFoldDB" id="A0AA41X8D2"/>
<accession>A0AA41X8D2</accession>
<protein>
    <submittedName>
        <fullName evidence="1">YpiF family protein</fullName>
    </submittedName>
</protein>
<reference evidence="1" key="1">
    <citation type="submission" date="2022-07" db="EMBL/GenBank/DDBJ databases">
        <authorList>
            <person name="Li W.-J."/>
            <person name="Deng Q.-Q."/>
        </authorList>
    </citation>
    <scope>NUCLEOTIDE SEQUENCE</scope>
    <source>
        <strain evidence="1">SYSU M60031</strain>
    </source>
</reference>
<dbReference type="InterPro" id="IPR019615">
    <property type="entry name" value="DUF2487"/>
</dbReference>
<evidence type="ECO:0000313" key="1">
    <source>
        <dbReference type="EMBL" id="MCP8968765.1"/>
    </source>
</evidence>
<organism evidence="1 2">
    <name type="scientific">Ectobacillus ponti</name>
    <dbReference type="NCBI Taxonomy" id="2961894"/>
    <lineage>
        <taxon>Bacteria</taxon>
        <taxon>Bacillati</taxon>
        <taxon>Bacillota</taxon>
        <taxon>Bacilli</taxon>
        <taxon>Bacillales</taxon>
        <taxon>Bacillaceae</taxon>
        <taxon>Ectobacillus</taxon>
    </lineage>
</organism>